<gene>
    <name evidence="1" type="ordered locus">Tpet_0261</name>
</gene>
<organism evidence="1 2">
    <name type="scientific">Thermotoga petrophila (strain ATCC BAA-488 / DSM 13995 / JCM 10881 / RKU-1)</name>
    <dbReference type="NCBI Taxonomy" id="390874"/>
    <lineage>
        <taxon>Bacteria</taxon>
        <taxon>Thermotogati</taxon>
        <taxon>Thermotogota</taxon>
        <taxon>Thermotogae</taxon>
        <taxon>Thermotogales</taxon>
        <taxon>Thermotogaceae</taxon>
        <taxon>Thermotoga</taxon>
    </lineage>
</organism>
<accession>A5IJB7</accession>
<proteinExistence type="predicted"/>
<evidence type="ECO:0000313" key="1">
    <source>
        <dbReference type="EMBL" id="ABQ46290.1"/>
    </source>
</evidence>
<dbReference type="KEGG" id="tpt:Tpet_0261"/>
<dbReference type="STRING" id="390874.Tpet_0261"/>
<sequence length="114" mass="12825">MKISSSGKRYRVEIALRDPHGKIFSGESEGPRTARNLLRLIGEAVTEAFNRAFHKYDDVSIDDIKETTLAGRRFVFAHLTFLKNGKESWRIGVAPLEKDLLQSIVLAVIDALIK</sequence>
<dbReference type="AlphaFoldDB" id="A5IJB7"/>
<evidence type="ECO:0008006" key="3">
    <source>
        <dbReference type="Google" id="ProtNLM"/>
    </source>
</evidence>
<dbReference type="HOGENOM" id="CLU_142913_0_0_0"/>
<dbReference type="EMBL" id="CP000702">
    <property type="protein sequence ID" value="ABQ46290.1"/>
    <property type="molecule type" value="Genomic_DNA"/>
</dbReference>
<reference evidence="1 2" key="2">
    <citation type="journal article" date="2009" name="Proc. Natl. Acad. Sci. U.S.A.">
        <title>On the chimeric nature, thermophilic origin, and phylogenetic placement of the Thermotogales.</title>
        <authorList>
            <person name="Zhaxybayeva O."/>
            <person name="Swithers K.S."/>
            <person name="Lapierre P."/>
            <person name="Fournier G.P."/>
            <person name="Bickhart D.M."/>
            <person name="DeBoy R.T."/>
            <person name="Nelson K.E."/>
            <person name="Nesbo C.L."/>
            <person name="Doolittle W.F."/>
            <person name="Gogarten J.P."/>
            <person name="Noll K.M."/>
        </authorList>
    </citation>
    <scope>NUCLEOTIDE SEQUENCE [LARGE SCALE GENOMIC DNA]</scope>
    <source>
        <strain evidence="2">ATCC BAA-488 / DSM 13995 / JCM 10881 / RKU-1</strain>
    </source>
</reference>
<protein>
    <recommendedName>
        <fullName evidence="3">2-isopropylmalate synthase LeuA allosteric (dimerisation) domain-containing protein</fullName>
    </recommendedName>
</protein>
<reference evidence="2" key="1">
    <citation type="submission" date="2007-05" db="EMBL/GenBank/DDBJ databases">
        <title>Complete sequence of Thermotoga petrophila RKU-1.</title>
        <authorList>
            <consortium name="US DOE Joint Genome Institute"/>
            <person name="Copeland A."/>
            <person name="Lucas S."/>
            <person name="Lapidus A."/>
            <person name="Barry K."/>
            <person name="Glavina del Rio T."/>
            <person name="Dalin E."/>
            <person name="Tice H."/>
            <person name="Pitluck S."/>
            <person name="Sims D."/>
            <person name="Brettin T."/>
            <person name="Bruce D."/>
            <person name="Detter J.C."/>
            <person name="Han C."/>
            <person name="Tapia R."/>
            <person name="Schmutz J."/>
            <person name="Larimer F."/>
            <person name="Land M."/>
            <person name="Hauser L."/>
            <person name="Kyrpides N."/>
            <person name="Mikhailova N."/>
            <person name="Nelson K."/>
            <person name="Gogarten J.P."/>
            <person name="Noll K."/>
            <person name="Richardson P."/>
        </authorList>
    </citation>
    <scope>NUCLEOTIDE SEQUENCE [LARGE SCALE GENOMIC DNA]</scope>
    <source>
        <strain evidence="2">ATCC BAA-488 / DSM 13995 / JCM 10881 / RKU-1</strain>
    </source>
</reference>
<dbReference type="Proteomes" id="UP000006558">
    <property type="component" value="Chromosome"/>
</dbReference>
<evidence type="ECO:0000313" key="2">
    <source>
        <dbReference type="Proteomes" id="UP000006558"/>
    </source>
</evidence>
<name>A5IJB7_THEP1</name>